<keyword evidence="13" id="KW-0812">Transmembrane</keyword>
<evidence type="ECO:0000256" key="13">
    <source>
        <dbReference type="SAM" id="Phobius"/>
    </source>
</evidence>
<keyword evidence="8" id="KW-0378">Hydrolase</keyword>
<evidence type="ECO:0000256" key="10">
    <source>
        <dbReference type="ARBA" id="ARBA00044770"/>
    </source>
</evidence>
<dbReference type="Gene3D" id="3.40.710.10">
    <property type="entry name" value="DD-peptidase/beta-lactamase superfamily"/>
    <property type="match status" value="1"/>
</dbReference>
<feature type="compositionally biased region" description="Polar residues" evidence="12">
    <location>
        <begin position="523"/>
        <end position="537"/>
    </location>
</feature>
<evidence type="ECO:0000259" key="16">
    <source>
        <dbReference type="Pfam" id="PF06832"/>
    </source>
</evidence>
<dbReference type="GO" id="GO:0008955">
    <property type="term" value="F:peptidoglycan glycosyltransferase activity"/>
    <property type="evidence" value="ECO:0007669"/>
    <property type="project" value="UniProtKB-EC"/>
</dbReference>
<comment type="pathway">
    <text evidence="1">Cell wall biogenesis; peptidoglycan biosynthesis.</text>
</comment>
<dbReference type="Gene3D" id="1.10.3810.10">
    <property type="entry name" value="Biosynthetic peptidoglycan transglycosylase-like"/>
    <property type="match status" value="1"/>
</dbReference>
<dbReference type="EMBL" id="UAWL01000006">
    <property type="protein sequence ID" value="SQB99501.1"/>
    <property type="molecule type" value="Genomic_DNA"/>
</dbReference>
<dbReference type="PANTHER" id="PTHR32282:SF15">
    <property type="entry name" value="PENICILLIN-BINDING PROTEIN 1C"/>
    <property type="match status" value="1"/>
</dbReference>
<dbReference type="RefSeq" id="WP_112058970.1">
    <property type="nucleotide sequence ID" value="NZ_UAWL01000006.1"/>
</dbReference>
<evidence type="ECO:0000256" key="5">
    <source>
        <dbReference type="ARBA" id="ARBA00022670"/>
    </source>
</evidence>
<keyword evidence="5" id="KW-0645">Protease</keyword>
<dbReference type="Proteomes" id="UP000250166">
    <property type="component" value="Unassembled WGS sequence"/>
</dbReference>
<dbReference type="InterPro" id="IPR012338">
    <property type="entry name" value="Beta-lactam/transpept-like"/>
</dbReference>
<gene>
    <name evidence="17" type="primary">ponA</name>
    <name evidence="17" type="ORF">NCTC13102_01826</name>
</gene>
<feature type="domain" description="Penicillin-binding C-terminal" evidence="16">
    <location>
        <begin position="720"/>
        <end position="802"/>
    </location>
</feature>
<dbReference type="EC" id="2.4.99.28" evidence="10"/>
<evidence type="ECO:0000256" key="8">
    <source>
        <dbReference type="ARBA" id="ARBA00022801"/>
    </source>
</evidence>
<dbReference type="SUPFAM" id="SSF56601">
    <property type="entry name" value="beta-lactamase/transpeptidase-like"/>
    <property type="match status" value="1"/>
</dbReference>
<protein>
    <recommendedName>
        <fullName evidence="10">peptidoglycan glycosyltransferase</fullName>
        <ecNumber evidence="10">2.4.99.28</ecNumber>
    </recommendedName>
</protein>
<evidence type="ECO:0000313" key="18">
    <source>
        <dbReference type="Proteomes" id="UP000250166"/>
    </source>
</evidence>
<dbReference type="SUPFAM" id="SSF53955">
    <property type="entry name" value="Lysozyme-like"/>
    <property type="match status" value="1"/>
</dbReference>
<keyword evidence="6" id="KW-0328">Glycosyltransferase</keyword>
<dbReference type="PANTHER" id="PTHR32282">
    <property type="entry name" value="BINDING PROTEIN TRANSPEPTIDASE, PUTATIVE-RELATED"/>
    <property type="match status" value="1"/>
</dbReference>
<dbReference type="InterPro" id="IPR001264">
    <property type="entry name" value="Glyco_trans_51"/>
</dbReference>
<comment type="similarity">
    <text evidence="3">In the N-terminal section; belongs to the glycosyltransferase 51 family.</text>
</comment>
<evidence type="ECO:0000256" key="1">
    <source>
        <dbReference type="ARBA" id="ARBA00004752"/>
    </source>
</evidence>
<keyword evidence="13" id="KW-0472">Membrane</keyword>
<dbReference type="InterPro" id="IPR050396">
    <property type="entry name" value="Glycosyltr_51/Transpeptidase"/>
</dbReference>
<dbReference type="GO" id="GO:0004180">
    <property type="term" value="F:carboxypeptidase activity"/>
    <property type="evidence" value="ECO:0007669"/>
    <property type="project" value="UniProtKB-KW"/>
</dbReference>
<dbReference type="GO" id="GO:0006508">
    <property type="term" value="P:proteolysis"/>
    <property type="evidence" value="ECO:0007669"/>
    <property type="project" value="UniProtKB-KW"/>
</dbReference>
<dbReference type="GO" id="GO:0009252">
    <property type="term" value="P:peptidoglycan biosynthetic process"/>
    <property type="evidence" value="ECO:0007669"/>
    <property type="project" value="UniProtKB-UniPathway"/>
</dbReference>
<evidence type="ECO:0000256" key="9">
    <source>
        <dbReference type="ARBA" id="ARBA00023268"/>
    </source>
</evidence>
<comment type="catalytic activity">
    <reaction evidence="11">
        <text>[GlcNAc-(1-&gt;4)-Mur2Ac(oyl-L-Ala-gamma-D-Glu-L-Lys-D-Ala-D-Ala)](n)-di-trans,octa-cis-undecaprenyl diphosphate + beta-D-GlcNAc-(1-&gt;4)-Mur2Ac(oyl-L-Ala-gamma-D-Glu-L-Lys-D-Ala-D-Ala)-di-trans,octa-cis-undecaprenyl diphosphate = [GlcNAc-(1-&gt;4)-Mur2Ac(oyl-L-Ala-gamma-D-Glu-L-Lys-D-Ala-D-Ala)](n+1)-di-trans,octa-cis-undecaprenyl diphosphate + di-trans,octa-cis-undecaprenyl diphosphate + H(+)</text>
        <dbReference type="Rhea" id="RHEA:23708"/>
        <dbReference type="Rhea" id="RHEA-COMP:9602"/>
        <dbReference type="Rhea" id="RHEA-COMP:9603"/>
        <dbReference type="ChEBI" id="CHEBI:15378"/>
        <dbReference type="ChEBI" id="CHEBI:58405"/>
        <dbReference type="ChEBI" id="CHEBI:60033"/>
        <dbReference type="ChEBI" id="CHEBI:78435"/>
        <dbReference type="EC" id="2.4.99.28"/>
    </reaction>
</comment>
<evidence type="ECO:0000256" key="2">
    <source>
        <dbReference type="ARBA" id="ARBA00007090"/>
    </source>
</evidence>
<proteinExistence type="inferred from homology"/>
<evidence type="ECO:0000256" key="12">
    <source>
        <dbReference type="SAM" id="MobiDB-lite"/>
    </source>
</evidence>
<dbReference type="InterPro" id="IPR023346">
    <property type="entry name" value="Lysozyme-like_dom_sf"/>
</dbReference>
<comment type="similarity">
    <text evidence="2">In the C-terminal section; belongs to the transpeptidase family.</text>
</comment>
<dbReference type="Pfam" id="PF00905">
    <property type="entry name" value="Transpeptidase"/>
    <property type="match status" value="1"/>
</dbReference>
<feature type="domain" description="Glycosyl transferase family 51" evidence="15">
    <location>
        <begin position="99"/>
        <end position="256"/>
    </location>
</feature>
<dbReference type="AlphaFoldDB" id="A0A2X3BFA4"/>
<accession>A0A2X3BFA4</accession>
<dbReference type="Pfam" id="PF06832">
    <property type="entry name" value="BiPBP_C"/>
    <property type="match status" value="1"/>
</dbReference>
<evidence type="ECO:0000256" key="3">
    <source>
        <dbReference type="ARBA" id="ARBA00007739"/>
    </source>
</evidence>
<keyword evidence="13" id="KW-1133">Transmembrane helix</keyword>
<feature type="domain" description="Penicillin-binding protein transpeptidase" evidence="14">
    <location>
        <begin position="337"/>
        <end position="454"/>
    </location>
</feature>
<dbReference type="InterPro" id="IPR009647">
    <property type="entry name" value="PBP_C"/>
</dbReference>
<feature type="compositionally biased region" description="Polar residues" evidence="12">
    <location>
        <begin position="501"/>
        <end position="513"/>
    </location>
</feature>
<feature type="region of interest" description="Disordered" evidence="12">
    <location>
        <begin position="501"/>
        <end position="537"/>
    </location>
</feature>
<evidence type="ECO:0000256" key="11">
    <source>
        <dbReference type="ARBA" id="ARBA00049902"/>
    </source>
</evidence>
<evidence type="ECO:0000259" key="14">
    <source>
        <dbReference type="Pfam" id="PF00905"/>
    </source>
</evidence>
<evidence type="ECO:0000259" key="15">
    <source>
        <dbReference type="Pfam" id="PF00912"/>
    </source>
</evidence>
<dbReference type="GO" id="GO:0008658">
    <property type="term" value="F:penicillin binding"/>
    <property type="evidence" value="ECO:0007669"/>
    <property type="project" value="InterPro"/>
</dbReference>
<organism evidence="17 18">
    <name type="scientific">Helicobacter fennelliae</name>
    <dbReference type="NCBI Taxonomy" id="215"/>
    <lineage>
        <taxon>Bacteria</taxon>
        <taxon>Pseudomonadati</taxon>
        <taxon>Campylobacterota</taxon>
        <taxon>Epsilonproteobacteria</taxon>
        <taxon>Campylobacterales</taxon>
        <taxon>Helicobacteraceae</taxon>
        <taxon>Helicobacter</taxon>
    </lineage>
</organism>
<dbReference type="GO" id="GO:0030288">
    <property type="term" value="C:outer membrane-bounded periplasmic space"/>
    <property type="evidence" value="ECO:0007669"/>
    <property type="project" value="TreeGrafter"/>
</dbReference>
<dbReference type="UniPathway" id="UPA00219"/>
<evidence type="ECO:0000256" key="7">
    <source>
        <dbReference type="ARBA" id="ARBA00022679"/>
    </source>
</evidence>
<name>A0A2X3BFA4_9HELI</name>
<dbReference type="InterPro" id="IPR001460">
    <property type="entry name" value="PCN-bd_Tpept"/>
</dbReference>
<keyword evidence="9" id="KW-0511">Multifunctional enzyme</keyword>
<sequence length="807" mass="91827">MKNHSKINFKTKLKSKLKIAKFAKSNKARLYKVISYKSIANIIVCVVVCVVLGVFLFFYTSLKPLYFEPESLVSFDKNGELLSLFVNQNENFKISIDAQKEHIPKMLQDFVLLYEDKRFLSHFGVDMLSIARAAKSNLMNFASQSKPQGASTISMQAIKLGMHNPNRDIATKIQESLQAVRLEWNLPKEHIFRLYVDNAPYGNNIIGIKTASLLYFDKPLARLSPAQIAFLAVLPNAPNLLQQNPQKLRAKRDNLLLRAKNASLIDELTYKLSILEPLPSLHRQNSIAPHYTMFLAKTFPDRKVFYTHIDKSIQIRFESLAKNYAQTLQPQQIRNLAFVLIGAEDKNIIAYVGSQDFYDLANYGQVDGIQAKRNVGSTLKPFLYALSLDEGLITPQTKLLDMNAFFGNFNPQNSSLRFSNNQSALYALRQSLNVPFVNLLNDYGQERFFYFLRQNLGFADMEYKRYGLSLILGAKELSLFDLSKLYLGLRRGGDFAELQLEQKSTPQDTSKQNTSKDEPKNIKNVSATQNTSQNPQNLESKHVHLDSLLQNQTPKKDKDISKDFIDYTPQTPISKEAAFMTLQDLLDIYLDVSSMRIASKIAWKSGTSFGNYDSWALGVSDRYILGVWAGNFNAKSSVALTGRGVAGKMMFEIFEVLESIEPLREFQDFKEIGLWSNTPKMREVRIDSNGYRTLQEPYTIAYMPAFAKPLRLAPQAFIHKNDLKIIYPSQGILLQQNKHNKVVAKLHTQKSLDSNQGSEVYYFLNGEFIGQNSRSHITLKLQNGKNTLYVINQNGQSDEVEFYAITR</sequence>
<dbReference type="InterPro" id="IPR036950">
    <property type="entry name" value="PBP_transglycosylase"/>
</dbReference>
<evidence type="ECO:0000313" key="17">
    <source>
        <dbReference type="EMBL" id="SQB99501.1"/>
    </source>
</evidence>
<feature type="transmembrane region" description="Helical" evidence="13">
    <location>
        <begin position="39"/>
        <end position="59"/>
    </location>
</feature>
<dbReference type="Pfam" id="PF00912">
    <property type="entry name" value="Transgly"/>
    <property type="match status" value="1"/>
</dbReference>
<evidence type="ECO:0000256" key="4">
    <source>
        <dbReference type="ARBA" id="ARBA00022645"/>
    </source>
</evidence>
<keyword evidence="4" id="KW-0121">Carboxypeptidase</keyword>
<keyword evidence="7" id="KW-0808">Transferase</keyword>
<reference evidence="17 18" key="1">
    <citation type="submission" date="2018-06" db="EMBL/GenBank/DDBJ databases">
        <authorList>
            <consortium name="Pathogen Informatics"/>
            <person name="Doyle S."/>
        </authorList>
    </citation>
    <scope>NUCLEOTIDE SEQUENCE [LARGE SCALE GENOMIC DNA]</scope>
    <source>
        <strain evidence="17 18">NCTC13102</strain>
    </source>
</reference>
<evidence type="ECO:0000256" key="6">
    <source>
        <dbReference type="ARBA" id="ARBA00022676"/>
    </source>
</evidence>